<dbReference type="RefSeq" id="WP_074721930.1">
    <property type="nucleotide sequence ID" value="NZ_CBCRVS010000001.1"/>
</dbReference>
<organism evidence="1 2">
    <name type="scientific">Flavobacterium frigoris</name>
    <dbReference type="NCBI Taxonomy" id="229204"/>
    <lineage>
        <taxon>Bacteria</taxon>
        <taxon>Pseudomonadati</taxon>
        <taxon>Bacteroidota</taxon>
        <taxon>Flavobacteriia</taxon>
        <taxon>Flavobacteriales</taxon>
        <taxon>Flavobacteriaceae</taxon>
        <taxon>Flavobacterium</taxon>
    </lineage>
</organism>
<gene>
    <name evidence="1" type="ORF">SAMN05444355_102467</name>
</gene>
<keyword evidence="2" id="KW-1185">Reference proteome</keyword>
<protein>
    <submittedName>
        <fullName evidence="1">Uncharacterized protein</fullName>
    </submittedName>
</protein>
<evidence type="ECO:0000313" key="2">
    <source>
        <dbReference type="Proteomes" id="UP000183658"/>
    </source>
</evidence>
<name>A0A1H9GDT0_FLAFI</name>
<dbReference type="Proteomes" id="UP000183658">
    <property type="component" value="Unassembled WGS sequence"/>
</dbReference>
<sequence length="155" mass="18622">MITITPDEILFYELYRHSKRWELFKTEKIAFSENPDSYSFTEFLYSNNEIWEYTINKDSGELTTFYIGEKIEDNYTQLVCGNPLFYYFKLHKYLIKKYTTHWARLSLMKPTNTIKPIHFSPNLPLFGRVHKKTQSFQIGFSNKLSKSIMLQLQME</sequence>
<dbReference type="AlphaFoldDB" id="A0A1H9GDT0"/>
<evidence type="ECO:0000313" key="1">
    <source>
        <dbReference type="EMBL" id="SEQ48183.1"/>
    </source>
</evidence>
<accession>A0A1H9GDT0</accession>
<proteinExistence type="predicted"/>
<reference evidence="2" key="1">
    <citation type="submission" date="2016-10" db="EMBL/GenBank/DDBJ databases">
        <authorList>
            <person name="Varghese N."/>
            <person name="Submissions S."/>
        </authorList>
    </citation>
    <scope>NUCLEOTIDE SEQUENCE [LARGE SCALE GENOMIC DNA]</scope>
    <source>
        <strain evidence="2">DSM 15719</strain>
    </source>
</reference>
<dbReference type="EMBL" id="FOFZ01000002">
    <property type="protein sequence ID" value="SEQ48183.1"/>
    <property type="molecule type" value="Genomic_DNA"/>
</dbReference>